<dbReference type="InterPro" id="IPR019734">
    <property type="entry name" value="TPR_rpt"/>
</dbReference>
<evidence type="ECO:0000313" key="4">
    <source>
        <dbReference type="EMBL" id="TVU00349.1"/>
    </source>
</evidence>
<dbReference type="PRINTS" id="PR01415">
    <property type="entry name" value="ANKYRIN"/>
</dbReference>
<dbReference type="SMART" id="SM00248">
    <property type="entry name" value="ANK"/>
    <property type="match status" value="6"/>
</dbReference>
<keyword evidence="2" id="KW-0802">TPR repeat</keyword>
<dbReference type="EMBL" id="RWGY01000602">
    <property type="protein sequence ID" value="TVU00349.1"/>
    <property type="molecule type" value="Genomic_DNA"/>
</dbReference>
<dbReference type="SUPFAM" id="SSF48452">
    <property type="entry name" value="TPR-like"/>
    <property type="match status" value="1"/>
</dbReference>
<keyword evidence="1" id="KW-0040">ANK repeat</keyword>
<dbReference type="PROSITE" id="PS50005">
    <property type="entry name" value="TPR"/>
    <property type="match status" value="2"/>
</dbReference>
<feature type="repeat" description="TPR" evidence="2">
    <location>
        <begin position="365"/>
        <end position="398"/>
    </location>
</feature>
<dbReference type="PROSITE" id="PS50297">
    <property type="entry name" value="ANK_REP_REGION"/>
    <property type="match status" value="4"/>
</dbReference>
<accession>A0A5J9SN50</accession>
<dbReference type="OrthoDB" id="590877at2759"/>
<dbReference type="Gramene" id="TVU00349">
    <property type="protein sequence ID" value="TVU00349"/>
    <property type="gene ID" value="EJB05_54244"/>
</dbReference>
<feature type="repeat" description="ANK" evidence="1">
    <location>
        <begin position="205"/>
        <end position="237"/>
    </location>
</feature>
<dbReference type="InterPro" id="IPR036770">
    <property type="entry name" value="Ankyrin_rpt-contain_sf"/>
</dbReference>
<reference evidence="4 5" key="1">
    <citation type="journal article" date="2019" name="Sci. Rep.">
        <title>A high-quality genome of Eragrostis curvula grass provides insights into Poaceae evolution and supports new strategies to enhance forage quality.</title>
        <authorList>
            <person name="Carballo J."/>
            <person name="Santos B.A.C.M."/>
            <person name="Zappacosta D."/>
            <person name="Garbus I."/>
            <person name="Selva J.P."/>
            <person name="Gallo C.A."/>
            <person name="Diaz A."/>
            <person name="Albertini E."/>
            <person name="Caccamo M."/>
            <person name="Echenique V."/>
        </authorList>
    </citation>
    <scope>NUCLEOTIDE SEQUENCE [LARGE SCALE GENOMIC DNA]</scope>
    <source>
        <strain evidence="5">cv. Victoria</strain>
        <tissue evidence="4">Leaf</tissue>
    </source>
</reference>
<feature type="repeat" description="ANK" evidence="1">
    <location>
        <begin position="104"/>
        <end position="136"/>
    </location>
</feature>
<dbReference type="InterPro" id="IPR002110">
    <property type="entry name" value="Ankyrin_rpt"/>
</dbReference>
<dbReference type="PANTHER" id="PTHR46224">
    <property type="entry name" value="ANKYRIN REPEAT FAMILY PROTEIN"/>
    <property type="match status" value="1"/>
</dbReference>
<organism evidence="4 5">
    <name type="scientific">Eragrostis curvula</name>
    <name type="common">weeping love grass</name>
    <dbReference type="NCBI Taxonomy" id="38414"/>
    <lineage>
        <taxon>Eukaryota</taxon>
        <taxon>Viridiplantae</taxon>
        <taxon>Streptophyta</taxon>
        <taxon>Embryophyta</taxon>
        <taxon>Tracheophyta</taxon>
        <taxon>Spermatophyta</taxon>
        <taxon>Magnoliopsida</taxon>
        <taxon>Liliopsida</taxon>
        <taxon>Poales</taxon>
        <taxon>Poaceae</taxon>
        <taxon>PACMAD clade</taxon>
        <taxon>Chloridoideae</taxon>
        <taxon>Eragrostideae</taxon>
        <taxon>Eragrostidinae</taxon>
        <taxon>Eragrostis</taxon>
    </lineage>
</organism>
<dbReference type="InterPro" id="IPR058209">
    <property type="entry name" value="TPR_BSK1_C"/>
</dbReference>
<dbReference type="Pfam" id="PF00023">
    <property type="entry name" value="Ank"/>
    <property type="match status" value="1"/>
</dbReference>
<feature type="repeat" description="ANK" evidence="1">
    <location>
        <begin position="136"/>
        <end position="163"/>
    </location>
</feature>
<dbReference type="InterPro" id="IPR011990">
    <property type="entry name" value="TPR-like_helical_dom_sf"/>
</dbReference>
<dbReference type="SMART" id="SM00028">
    <property type="entry name" value="TPR"/>
    <property type="match status" value="3"/>
</dbReference>
<dbReference type="Gene3D" id="1.25.40.10">
    <property type="entry name" value="Tetratricopeptide repeat domain"/>
    <property type="match status" value="1"/>
</dbReference>
<feature type="domain" description="Serine/threonine-protein kinase BSK1-like TPR repeats" evidence="3">
    <location>
        <begin position="291"/>
        <end position="369"/>
    </location>
</feature>
<proteinExistence type="predicted"/>
<comment type="caution">
    <text evidence="4">The sequence shown here is derived from an EMBL/GenBank/DDBJ whole genome shotgun (WGS) entry which is preliminary data.</text>
</comment>
<protein>
    <recommendedName>
        <fullName evidence="3">Serine/threonine-protein kinase BSK1-like TPR repeats domain-containing protein</fullName>
    </recommendedName>
</protein>
<dbReference type="SUPFAM" id="SSF48403">
    <property type="entry name" value="Ankyrin repeat"/>
    <property type="match status" value="1"/>
</dbReference>
<feature type="repeat" description="ANK" evidence="1">
    <location>
        <begin position="71"/>
        <end position="103"/>
    </location>
</feature>
<evidence type="ECO:0000256" key="2">
    <source>
        <dbReference type="PROSITE-ProRule" id="PRU00339"/>
    </source>
</evidence>
<dbReference type="Gene3D" id="1.25.40.20">
    <property type="entry name" value="Ankyrin repeat-containing domain"/>
    <property type="match status" value="2"/>
</dbReference>
<dbReference type="AlphaFoldDB" id="A0A5J9SN50"/>
<dbReference type="Pfam" id="PF25575">
    <property type="entry name" value="TPR_BSK1_C"/>
    <property type="match status" value="1"/>
</dbReference>
<dbReference type="PROSITE" id="PS50088">
    <property type="entry name" value="ANK_REPEAT"/>
    <property type="match status" value="4"/>
</dbReference>
<gene>
    <name evidence="4" type="ORF">EJB05_54244</name>
</gene>
<dbReference type="PANTHER" id="PTHR46224:SF57">
    <property type="entry name" value="ANKYRIN-LIKE PROTEIN"/>
    <property type="match status" value="1"/>
</dbReference>
<feature type="repeat" description="TPR" evidence="2">
    <location>
        <begin position="297"/>
        <end position="330"/>
    </location>
</feature>
<keyword evidence="5" id="KW-1185">Reference proteome</keyword>
<evidence type="ECO:0000313" key="5">
    <source>
        <dbReference type="Proteomes" id="UP000324897"/>
    </source>
</evidence>
<dbReference type="InterPro" id="IPR051616">
    <property type="entry name" value="Cul2-RING_E3_ligase_SR"/>
</dbReference>
<name>A0A5J9SN50_9POAL</name>
<dbReference type="Pfam" id="PF12796">
    <property type="entry name" value="Ank_2"/>
    <property type="match status" value="2"/>
</dbReference>
<dbReference type="Proteomes" id="UP000324897">
    <property type="component" value="Unassembled WGS sequence"/>
</dbReference>
<sequence>MAPNPIDAALQAALDGNLRRLKKKAKEVNLREAKDDRGRNALHFAAAMGRLSTCEFLVDEVGIGANSLSGDGETPVLLAAAEGKVPVLAFLLGRGGDPAKPDSGGATPLHEAAEHGYDEAVRLLLSKGVDVDPLNYKGTPLHLAANKDQEQVVKVLLEHGANVPQHGCQSRLHTAHDSVLRSFLEMCKATGSGQAGADVNFKTSRGPTALLMAVDEGLIDIVKFLIEAGADPNIADPRGRIPIIYAAAYKQREIVETLFPTTKPVSSLQGWSVDGIINAMGKIPLEDKVTYSLKEHIDFLKSQGKQAYAKQDYLQAINFYTQAIEEDPGDETLFANRSLCWLQMRDGDRALLDAQQCKTIRPSWSMAWYREGTALSLLKNYREAADSFVQALKCDKHRASTTPASDMINKALREAIDAMKSGAGTEGQNPASESTATIEISHDNNSSEHSTERLHNEQAQLVLQRLNKLAM</sequence>
<evidence type="ECO:0000259" key="3">
    <source>
        <dbReference type="Pfam" id="PF25575"/>
    </source>
</evidence>
<evidence type="ECO:0000256" key="1">
    <source>
        <dbReference type="PROSITE-ProRule" id="PRU00023"/>
    </source>
</evidence>